<feature type="signal peptide" evidence="1">
    <location>
        <begin position="1"/>
        <end position="22"/>
    </location>
</feature>
<evidence type="ECO:0000256" key="1">
    <source>
        <dbReference type="SAM" id="SignalP"/>
    </source>
</evidence>
<feature type="chain" id="PRO_5046509794" evidence="1">
    <location>
        <begin position="23"/>
        <end position="379"/>
    </location>
</feature>
<sequence>MRKIGLLAAIFALGGCASQPQADWSVPLELGEDYPHIDVLSIAEVENFAVVPVSNQVYGFDTGAGKLAWTVSLEADISHCEPAGVNVLCHTASPHVYAFDASGNSAEYTKLGVEYSGPAGLYVVRTAEPEFQLLNVDPEIPVNDLDTGDVIAVHDGVTAKLNDGTPIERSAEGTYPEPFQGLVESGVLSQDSLWLNPPAVAHLGQPLIDGHVIIESGAIRPAAVEPTTVTIFDLDGTEIDRRVIDPSLHMSVNSSWSREDFSRIIDRVEKLETDHAFVFSAGEVVGFDRVFSGSIAPAYANVEALEVDTGNRLSFDPIAPESLGLWVVEYPYVSVFGEQVAATFDVTTGEKLIDDAKCQWTEDTTYCFTADELFKIESF</sequence>
<dbReference type="Proteomes" id="UP001243212">
    <property type="component" value="Unassembled WGS sequence"/>
</dbReference>
<dbReference type="EMBL" id="JAUSQX010000001">
    <property type="protein sequence ID" value="MDP9805427.1"/>
    <property type="molecule type" value="Genomic_DNA"/>
</dbReference>
<gene>
    <name evidence="2" type="ORF">J2S70_000009</name>
</gene>
<evidence type="ECO:0000313" key="2">
    <source>
        <dbReference type="EMBL" id="MDP9805427.1"/>
    </source>
</evidence>
<keyword evidence="1" id="KW-0732">Signal</keyword>
<reference evidence="2 3" key="1">
    <citation type="submission" date="2023-07" db="EMBL/GenBank/DDBJ databases">
        <title>Sequencing the genomes of 1000 actinobacteria strains.</title>
        <authorList>
            <person name="Klenk H.-P."/>
        </authorList>
    </citation>
    <scope>NUCLEOTIDE SEQUENCE [LARGE SCALE GENOMIC DNA]</scope>
    <source>
        <strain evidence="2 3">DSM 17163</strain>
    </source>
</reference>
<organism evidence="2 3">
    <name type="scientific">Trueperella bonasi</name>
    <dbReference type="NCBI Taxonomy" id="312286"/>
    <lineage>
        <taxon>Bacteria</taxon>
        <taxon>Bacillati</taxon>
        <taxon>Actinomycetota</taxon>
        <taxon>Actinomycetes</taxon>
        <taxon>Actinomycetales</taxon>
        <taxon>Actinomycetaceae</taxon>
        <taxon>Trueperella</taxon>
    </lineage>
</organism>
<dbReference type="Gene3D" id="2.130.10.10">
    <property type="entry name" value="YVTN repeat-like/Quinoprotein amine dehydrogenase"/>
    <property type="match status" value="1"/>
</dbReference>
<dbReference type="RefSeq" id="WP_307681712.1">
    <property type="nucleotide sequence ID" value="NZ_JAUSQX010000001.1"/>
</dbReference>
<keyword evidence="3" id="KW-1185">Reference proteome</keyword>
<comment type="caution">
    <text evidence="2">The sequence shown here is derived from an EMBL/GenBank/DDBJ whole genome shotgun (WGS) entry which is preliminary data.</text>
</comment>
<protein>
    <submittedName>
        <fullName evidence="2">Uncharacterized protein</fullName>
    </submittedName>
</protein>
<dbReference type="PROSITE" id="PS51257">
    <property type="entry name" value="PROKAR_LIPOPROTEIN"/>
    <property type="match status" value="1"/>
</dbReference>
<proteinExistence type="predicted"/>
<dbReference type="InterPro" id="IPR015943">
    <property type="entry name" value="WD40/YVTN_repeat-like_dom_sf"/>
</dbReference>
<evidence type="ECO:0000313" key="3">
    <source>
        <dbReference type="Proteomes" id="UP001243212"/>
    </source>
</evidence>
<accession>A0ABT9NDF2</accession>
<name>A0ABT9NDF2_9ACTO</name>